<dbReference type="EMBL" id="AAVT01000004">
    <property type="protein sequence ID" value="EAW31091.1"/>
    <property type="molecule type" value="Genomic_DNA"/>
</dbReference>
<reference evidence="1 2" key="1">
    <citation type="journal article" date="2010" name="J. Bacteriol.">
        <title>Genome sequence of the oligotrophic marine Gammaproteobacterium HTCC2143, isolated from the Oregon Coast.</title>
        <authorList>
            <person name="Oh H.M."/>
            <person name="Kang I."/>
            <person name="Ferriera S."/>
            <person name="Giovannoni S.J."/>
            <person name="Cho J.C."/>
        </authorList>
    </citation>
    <scope>NUCLEOTIDE SEQUENCE [LARGE SCALE GENOMIC DNA]</scope>
    <source>
        <strain evidence="1 2">HTCC2143</strain>
    </source>
</reference>
<sequence>MAYEAISAGLLVVRYIGTKPYVPAGEGIRFFERLPTEPMSKPERLKAWGLSGKEEVVINE</sequence>
<protein>
    <submittedName>
        <fullName evidence="1">Uncharacterized protein</fullName>
    </submittedName>
</protein>
<proteinExistence type="predicted"/>
<keyword evidence="2" id="KW-1185">Reference proteome</keyword>
<dbReference type="STRING" id="247633.GP2143_03183"/>
<comment type="caution">
    <text evidence="1">The sequence shown here is derived from an EMBL/GenBank/DDBJ whole genome shotgun (WGS) entry which is preliminary data.</text>
</comment>
<dbReference type="Proteomes" id="UP000004931">
    <property type="component" value="Unassembled WGS sequence"/>
</dbReference>
<name>A0YCY8_9GAMM</name>
<gene>
    <name evidence="1" type="ORF">GP2143_03183</name>
</gene>
<organism evidence="1 2">
    <name type="scientific">marine gamma proteobacterium HTCC2143</name>
    <dbReference type="NCBI Taxonomy" id="247633"/>
    <lineage>
        <taxon>Bacteria</taxon>
        <taxon>Pseudomonadati</taxon>
        <taxon>Pseudomonadota</taxon>
        <taxon>Gammaproteobacteria</taxon>
        <taxon>Cellvibrionales</taxon>
        <taxon>Spongiibacteraceae</taxon>
        <taxon>BD1-7 clade</taxon>
    </lineage>
</organism>
<evidence type="ECO:0000313" key="1">
    <source>
        <dbReference type="EMBL" id="EAW31091.1"/>
    </source>
</evidence>
<accession>A0YCY8</accession>
<dbReference type="AlphaFoldDB" id="A0YCY8"/>
<evidence type="ECO:0000313" key="2">
    <source>
        <dbReference type="Proteomes" id="UP000004931"/>
    </source>
</evidence>